<keyword evidence="6" id="KW-1185">Reference proteome</keyword>
<proteinExistence type="predicted"/>
<dbReference type="PROSITE" id="PS51371">
    <property type="entry name" value="CBS"/>
    <property type="match status" value="2"/>
</dbReference>
<feature type="region of interest" description="Disordered" evidence="3">
    <location>
        <begin position="1"/>
        <end position="21"/>
    </location>
</feature>
<comment type="caution">
    <text evidence="5">The sequence shown here is derived from an EMBL/GenBank/DDBJ whole genome shotgun (WGS) entry which is preliminary data.</text>
</comment>
<dbReference type="AlphaFoldDB" id="A0A399FBJ3"/>
<dbReference type="EMBL" id="QWLB01000026">
    <property type="protein sequence ID" value="RIH92041.1"/>
    <property type="molecule type" value="Genomic_DNA"/>
</dbReference>
<dbReference type="InterPro" id="IPR046342">
    <property type="entry name" value="CBS_dom_sf"/>
</dbReference>
<dbReference type="SUPFAM" id="SSF54631">
    <property type="entry name" value="CBS-domain pair"/>
    <property type="match status" value="1"/>
</dbReference>
<dbReference type="PANTHER" id="PTHR48108:SF34">
    <property type="entry name" value="CBS DOMAIN-CONTAINING PROTEIN YHCV"/>
    <property type="match status" value="1"/>
</dbReference>
<gene>
    <name evidence="5" type="primary">guaB_2</name>
    <name evidence="5" type="ORF">Mgrana_02011</name>
</gene>
<dbReference type="Pfam" id="PF00571">
    <property type="entry name" value="CBS"/>
    <property type="match status" value="2"/>
</dbReference>
<feature type="compositionally biased region" description="Polar residues" evidence="3">
    <location>
        <begin position="10"/>
        <end position="20"/>
    </location>
</feature>
<organism evidence="5 6">
    <name type="scientific">Meiothermus granaticius NBRC 107808</name>
    <dbReference type="NCBI Taxonomy" id="1227551"/>
    <lineage>
        <taxon>Bacteria</taxon>
        <taxon>Thermotogati</taxon>
        <taxon>Deinococcota</taxon>
        <taxon>Deinococci</taxon>
        <taxon>Thermales</taxon>
        <taxon>Thermaceae</taxon>
        <taxon>Meiothermus</taxon>
    </lineage>
</organism>
<sequence length="153" mass="16495">MTVREYMTPNPVTVSPQTPVSEAAERMKRGQFRRLPVMQGDELVGIVTDRDLKEAMPSDATALSIWEIGYLIARLTVGEIMTKQPLTVVDTLPLQAAAKILLEAKVGGLPVMHGGKLVGVITVTDVLRAFLEREAELLVGAEETSAEASAGPR</sequence>
<evidence type="ECO:0000259" key="4">
    <source>
        <dbReference type="PROSITE" id="PS51371"/>
    </source>
</evidence>
<dbReference type="InterPro" id="IPR051462">
    <property type="entry name" value="CBS_domain-containing"/>
</dbReference>
<evidence type="ECO:0000256" key="2">
    <source>
        <dbReference type="PROSITE-ProRule" id="PRU00703"/>
    </source>
</evidence>
<feature type="domain" description="CBS" evidence="4">
    <location>
        <begin position="81"/>
        <end position="136"/>
    </location>
</feature>
<feature type="domain" description="CBS" evidence="4">
    <location>
        <begin position="7"/>
        <end position="63"/>
    </location>
</feature>
<evidence type="ECO:0000313" key="6">
    <source>
        <dbReference type="Proteomes" id="UP000266178"/>
    </source>
</evidence>
<keyword evidence="2" id="KW-0129">CBS domain</keyword>
<dbReference type="Gene3D" id="3.10.580.10">
    <property type="entry name" value="CBS-domain"/>
    <property type="match status" value="1"/>
</dbReference>
<keyword evidence="1" id="KW-0677">Repeat</keyword>
<dbReference type="GO" id="GO:0003938">
    <property type="term" value="F:IMP dehydrogenase activity"/>
    <property type="evidence" value="ECO:0007669"/>
    <property type="project" value="UniProtKB-EC"/>
</dbReference>
<name>A0A399FBJ3_9DEIN</name>
<dbReference type="CDD" id="cd04584">
    <property type="entry name" value="CBS_pair_AcuB_like"/>
    <property type="match status" value="1"/>
</dbReference>
<dbReference type="EC" id="1.1.1.205" evidence="5"/>
<dbReference type="RefSeq" id="WP_119357492.1">
    <property type="nucleotide sequence ID" value="NZ_BJXM01000001.1"/>
</dbReference>
<protein>
    <submittedName>
        <fullName evidence="5">Inosine-5'-monophosphate dehydrogenase</fullName>
        <ecNumber evidence="5">1.1.1.205</ecNumber>
    </submittedName>
</protein>
<evidence type="ECO:0000313" key="5">
    <source>
        <dbReference type="EMBL" id="RIH92041.1"/>
    </source>
</evidence>
<accession>A0A399FBJ3</accession>
<dbReference type="InterPro" id="IPR000644">
    <property type="entry name" value="CBS_dom"/>
</dbReference>
<evidence type="ECO:0000256" key="1">
    <source>
        <dbReference type="ARBA" id="ARBA00022737"/>
    </source>
</evidence>
<dbReference type="Proteomes" id="UP000266178">
    <property type="component" value="Unassembled WGS sequence"/>
</dbReference>
<dbReference type="SMART" id="SM00116">
    <property type="entry name" value="CBS"/>
    <property type="match status" value="2"/>
</dbReference>
<dbReference type="PANTHER" id="PTHR48108">
    <property type="entry name" value="CBS DOMAIN-CONTAINING PROTEIN CBSX2, CHLOROPLASTIC"/>
    <property type="match status" value="1"/>
</dbReference>
<evidence type="ECO:0000256" key="3">
    <source>
        <dbReference type="SAM" id="MobiDB-lite"/>
    </source>
</evidence>
<keyword evidence="5" id="KW-0560">Oxidoreductase</keyword>
<dbReference type="OrthoDB" id="9802114at2"/>
<reference evidence="5 6" key="1">
    <citation type="submission" date="2018-08" db="EMBL/GenBank/DDBJ databases">
        <title>Meiothermus granaticius genome AF-68 sequencing project.</title>
        <authorList>
            <person name="Da Costa M.S."/>
            <person name="Albuquerque L."/>
            <person name="Raposo P."/>
            <person name="Froufe H.J.C."/>
            <person name="Barroso C.S."/>
            <person name="Egas C."/>
        </authorList>
    </citation>
    <scope>NUCLEOTIDE SEQUENCE [LARGE SCALE GENOMIC DNA]</scope>
    <source>
        <strain evidence="5 6">AF-68</strain>
    </source>
</reference>